<feature type="domain" description="GFO/IDH/MocA-like oxidoreductase" evidence="3">
    <location>
        <begin position="64"/>
        <end position="196"/>
    </location>
</feature>
<dbReference type="GO" id="GO:0016491">
    <property type="term" value="F:oxidoreductase activity"/>
    <property type="evidence" value="ECO:0007669"/>
    <property type="project" value="UniProtKB-KW"/>
</dbReference>
<dbReference type="InterPro" id="IPR055170">
    <property type="entry name" value="GFO_IDH_MocA-like_dom"/>
</dbReference>
<comment type="caution">
    <text evidence="4">The sequence shown here is derived from an EMBL/GenBank/DDBJ whole genome shotgun (WGS) entry which is preliminary data.</text>
</comment>
<dbReference type="Gene3D" id="3.40.50.720">
    <property type="entry name" value="NAD(P)-binding Rossmann-like Domain"/>
    <property type="match status" value="1"/>
</dbReference>
<evidence type="ECO:0000313" key="5">
    <source>
        <dbReference type="Proteomes" id="UP000470520"/>
    </source>
</evidence>
<dbReference type="Pfam" id="PF01408">
    <property type="entry name" value="GFO_IDH_MocA"/>
    <property type="match status" value="1"/>
</dbReference>
<dbReference type="Proteomes" id="UP000470520">
    <property type="component" value="Unassembled WGS sequence"/>
</dbReference>
<feature type="region of interest" description="Disordered" evidence="1">
    <location>
        <begin position="280"/>
        <end position="300"/>
    </location>
</feature>
<proteinExistence type="predicted"/>
<feature type="domain" description="Gfo/Idh/MocA-like oxidoreductase N-terminal" evidence="2">
    <location>
        <begin position="1"/>
        <end position="53"/>
    </location>
</feature>
<gene>
    <name evidence="4" type="ORF">G3I21_08385</name>
</gene>
<dbReference type="GO" id="GO:0000166">
    <property type="term" value="F:nucleotide binding"/>
    <property type="evidence" value="ECO:0007669"/>
    <property type="project" value="InterPro"/>
</dbReference>
<dbReference type="Pfam" id="PF22725">
    <property type="entry name" value="GFO_IDH_MocA_C3"/>
    <property type="match status" value="1"/>
</dbReference>
<dbReference type="RefSeq" id="WP_164187602.1">
    <property type="nucleotide sequence ID" value="NZ_JAAGMR010000109.1"/>
</dbReference>
<organism evidence="4 5">
    <name type="scientific">Streptomyces bauhiniae</name>
    <dbReference type="NCBI Taxonomy" id="2340725"/>
    <lineage>
        <taxon>Bacteria</taxon>
        <taxon>Bacillati</taxon>
        <taxon>Actinomycetota</taxon>
        <taxon>Actinomycetes</taxon>
        <taxon>Kitasatosporales</taxon>
        <taxon>Streptomycetaceae</taxon>
        <taxon>Streptomyces</taxon>
    </lineage>
</organism>
<evidence type="ECO:0000259" key="2">
    <source>
        <dbReference type="Pfam" id="PF01408"/>
    </source>
</evidence>
<evidence type="ECO:0000259" key="3">
    <source>
        <dbReference type="Pfam" id="PF22725"/>
    </source>
</evidence>
<dbReference type="AlphaFoldDB" id="A0A7K3QPB4"/>
<dbReference type="SUPFAM" id="SSF51735">
    <property type="entry name" value="NAD(P)-binding Rossmann-fold domains"/>
    <property type="match status" value="1"/>
</dbReference>
<dbReference type="SUPFAM" id="SSF55347">
    <property type="entry name" value="Glyceraldehyde-3-phosphate dehydrogenase-like, C-terminal domain"/>
    <property type="match status" value="1"/>
</dbReference>
<feature type="non-terminal residue" evidence="4">
    <location>
        <position position="1"/>
    </location>
</feature>
<evidence type="ECO:0000256" key="1">
    <source>
        <dbReference type="SAM" id="MobiDB-lite"/>
    </source>
</evidence>
<dbReference type="EMBL" id="JAAGMR010000109">
    <property type="protein sequence ID" value="NEB91737.1"/>
    <property type="molecule type" value="Genomic_DNA"/>
</dbReference>
<name>A0A7K3QPB4_9ACTN</name>
<dbReference type="InterPro" id="IPR000683">
    <property type="entry name" value="Gfo/Idh/MocA-like_OxRdtase_N"/>
</dbReference>
<accession>A0A7K3QPB4</accession>
<protein>
    <submittedName>
        <fullName evidence="4">Gfo/Idh/MocA family oxidoreductase</fullName>
    </submittedName>
</protein>
<evidence type="ECO:0000313" key="4">
    <source>
        <dbReference type="EMBL" id="NEB91737.1"/>
    </source>
</evidence>
<reference evidence="4 5" key="1">
    <citation type="submission" date="2020-01" db="EMBL/GenBank/DDBJ databases">
        <title>Insect and environment-associated Actinomycetes.</title>
        <authorList>
            <person name="Currrie C."/>
            <person name="Chevrette M."/>
            <person name="Carlson C."/>
            <person name="Stubbendieck R."/>
            <person name="Wendt-Pienkowski E."/>
        </authorList>
    </citation>
    <scope>NUCLEOTIDE SEQUENCE [LARGE SCALE GENOMIC DNA]</scope>
    <source>
        <strain evidence="4 5">SID7754</strain>
    </source>
</reference>
<dbReference type="Gene3D" id="3.30.360.10">
    <property type="entry name" value="Dihydrodipicolinate Reductase, domain 2"/>
    <property type="match status" value="1"/>
</dbReference>
<dbReference type="InterPro" id="IPR036291">
    <property type="entry name" value="NAD(P)-bd_dom_sf"/>
</dbReference>
<sequence>AVYVATPNHAHREVVEAAAGAGLAVLCEKPLAAGVADAAAVADACHRAGVVAGTAFDQRFHPAHRAARRLVRAGRLGRVTAIRIVYGCWLPPEWSPPGERAGGYDNWRADPARAGGGAVLDLAPHVLDLAGEVLGRDTVRLSVVPQRRVHRYPVDDGGLLTAVTGDGVLVSAHVSYNTRERLPRRRLEIVGTDGQLTATDTMGQEAGGRLELRDATGRVARVPFDAVTSPFTAQVRAFSAAVMAGPADTGRRWAWPLERDLMLHRMLLAALAEAERPARAAGAPAGGGGHDLLGAEGVTP</sequence>